<evidence type="ECO:0000313" key="3">
    <source>
        <dbReference type="EMBL" id="QLG72756.1"/>
    </source>
</evidence>
<dbReference type="OrthoDB" id="4033961at2759"/>
<dbReference type="Proteomes" id="UP000509704">
    <property type="component" value="Chromosome 4"/>
</dbReference>
<sequence length="257" mass="29655">MLLLSPFIHLVSLVIPLILTLEVLNMVCLTTKSTDNAASKSGRKGSSSSIPTISSSDVNVRTLIYMLKYWTLYVMLFGMLSNLTWTLLSVLPFGSLGFLCLNGFVTLELVYQFIEFIESQDGKVFFLFNKFNDSNVTWWQWVNYATTYDENNVASNFVFGKLTQFVISLANRSPFSRTDYLDRGFNIMELYLRQFTHTIIMQREAYGQQQQQRQARQPRDHEQDTSANVGRKSTASRFSEGYDMLDDILQESRQRKN</sequence>
<keyword evidence="2" id="KW-0812">Transmembrane</keyword>
<keyword evidence="4" id="KW-1185">Reference proteome</keyword>
<dbReference type="AlphaFoldDB" id="A0A7H9B2V4"/>
<dbReference type="GeneID" id="59236479"/>
<feature type="compositionally biased region" description="Low complexity" evidence="1">
    <location>
        <begin position="206"/>
        <end position="215"/>
    </location>
</feature>
<protein>
    <submittedName>
        <fullName evidence="3">Uncharacterized protein</fullName>
    </submittedName>
</protein>
<evidence type="ECO:0000256" key="2">
    <source>
        <dbReference type="SAM" id="Phobius"/>
    </source>
</evidence>
<dbReference type="RefSeq" id="XP_037144483.1">
    <property type="nucleotide sequence ID" value="XM_037288588.1"/>
</dbReference>
<feature type="compositionally biased region" description="Polar residues" evidence="1">
    <location>
        <begin position="225"/>
        <end position="237"/>
    </location>
</feature>
<proteinExistence type="predicted"/>
<evidence type="ECO:0000256" key="1">
    <source>
        <dbReference type="SAM" id="MobiDB-lite"/>
    </source>
</evidence>
<organism evidence="3 4">
    <name type="scientific">Zygotorulaspora mrakii</name>
    <name type="common">Zygosaccharomyces mrakii</name>
    <dbReference type="NCBI Taxonomy" id="42260"/>
    <lineage>
        <taxon>Eukaryota</taxon>
        <taxon>Fungi</taxon>
        <taxon>Dikarya</taxon>
        <taxon>Ascomycota</taxon>
        <taxon>Saccharomycotina</taxon>
        <taxon>Saccharomycetes</taxon>
        <taxon>Saccharomycetales</taxon>
        <taxon>Saccharomycetaceae</taxon>
        <taxon>Zygotorulaspora</taxon>
    </lineage>
</organism>
<keyword evidence="2" id="KW-1133">Transmembrane helix</keyword>
<reference evidence="3 4" key="1">
    <citation type="submission" date="2020-07" db="EMBL/GenBank/DDBJ databases">
        <title>The yeast mating-type switching endonuclease HO is a domesticated member of an unorthodox homing genetic element family.</title>
        <authorList>
            <person name="Coughlan A.Y."/>
            <person name="Lombardi L."/>
            <person name="Braun-Galleani S."/>
            <person name="Martos A.R."/>
            <person name="Galeote V."/>
            <person name="Bigey F."/>
            <person name="Dequin S."/>
            <person name="Byrne K.P."/>
            <person name="Wolfe K.H."/>
        </authorList>
    </citation>
    <scope>NUCLEOTIDE SEQUENCE [LARGE SCALE GENOMIC DNA]</scope>
    <source>
        <strain evidence="3 4">NRRL Y-6702</strain>
    </source>
</reference>
<feature type="region of interest" description="Disordered" evidence="1">
    <location>
        <begin position="206"/>
        <end position="257"/>
    </location>
</feature>
<evidence type="ECO:0000313" key="4">
    <source>
        <dbReference type="Proteomes" id="UP000509704"/>
    </source>
</evidence>
<dbReference type="KEGG" id="zmk:HG535_0D04650"/>
<feature type="transmembrane region" description="Helical" evidence="2">
    <location>
        <begin position="6"/>
        <end position="24"/>
    </location>
</feature>
<name>A0A7H9B2V4_ZYGMR</name>
<keyword evidence="2" id="KW-0472">Membrane</keyword>
<gene>
    <name evidence="3" type="ORF">HG535_0D04650</name>
</gene>
<feature type="transmembrane region" description="Helical" evidence="2">
    <location>
        <begin position="70"/>
        <end position="88"/>
    </location>
</feature>
<accession>A0A7H9B2V4</accession>
<dbReference type="EMBL" id="CP058607">
    <property type="protein sequence ID" value="QLG72756.1"/>
    <property type="molecule type" value="Genomic_DNA"/>
</dbReference>